<dbReference type="InterPro" id="IPR003439">
    <property type="entry name" value="ABC_transporter-like_ATP-bd"/>
</dbReference>
<dbReference type="PROSITE" id="PS50929">
    <property type="entry name" value="ABC_TM1F"/>
    <property type="match status" value="1"/>
</dbReference>
<evidence type="ECO:0000259" key="10">
    <source>
        <dbReference type="PROSITE" id="PS50929"/>
    </source>
</evidence>
<accession>A0ABW4JVZ9</accession>
<dbReference type="PANTHER" id="PTHR43394">
    <property type="entry name" value="ATP-DEPENDENT PERMEASE MDL1, MITOCHONDRIAL"/>
    <property type="match status" value="1"/>
</dbReference>
<feature type="domain" description="ABC transporter" evidence="9">
    <location>
        <begin position="364"/>
        <end position="603"/>
    </location>
</feature>
<evidence type="ECO:0000256" key="3">
    <source>
        <dbReference type="ARBA" id="ARBA00022692"/>
    </source>
</evidence>
<dbReference type="InterPro" id="IPR027417">
    <property type="entry name" value="P-loop_NTPase"/>
</dbReference>
<evidence type="ECO:0000256" key="1">
    <source>
        <dbReference type="ARBA" id="ARBA00004651"/>
    </source>
</evidence>
<evidence type="ECO:0000256" key="5">
    <source>
        <dbReference type="ARBA" id="ARBA00022840"/>
    </source>
</evidence>
<dbReference type="Gene3D" id="3.40.50.300">
    <property type="entry name" value="P-loop containing nucleotide triphosphate hydrolases"/>
    <property type="match status" value="1"/>
</dbReference>
<comment type="caution">
    <text evidence="11">The sequence shown here is derived from an EMBL/GenBank/DDBJ whole genome shotgun (WGS) entry which is preliminary data.</text>
</comment>
<feature type="transmembrane region" description="Helical" evidence="8">
    <location>
        <begin position="42"/>
        <end position="63"/>
    </location>
</feature>
<dbReference type="PROSITE" id="PS00211">
    <property type="entry name" value="ABC_TRANSPORTER_1"/>
    <property type="match status" value="1"/>
</dbReference>
<dbReference type="EMBL" id="JBHUFA010000004">
    <property type="protein sequence ID" value="MFD1696315.1"/>
    <property type="molecule type" value="Genomic_DNA"/>
</dbReference>
<dbReference type="SMART" id="SM00382">
    <property type="entry name" value="AAA"/>
    <property type="match status" value="1"/>
</dbReference>
<dbReference type="InterPro" id="IPR011527">
    <property type="entry name" value="ABC1_TM_dom"/>
</dbReference>
<evidence type="ECO:0000256" key="4">
    <source>
        <dbReference type="ARBA" id="ARBA00022741"/>
    </source>
</evidence>
<keyword evidence="7 8" id="KW-0472">Membrane</keyword>
<feature type="domain" description="ABC transmembrane type-1" evidence="10">
    <location>
        <begin position="43"/>
        <end position="337"/>
    </location>
</feature>
<evidence type="ECO:0000313" key="12">
    <source>
        <dbReference type="Proteomes" id="UP001597327"/>
    </source>
</evidence>
<keyword evidence="12" id="KW-1185">Reference proteome</keyword>
<sequence>MFLPFRMFERWIAPFSSAGSAPEGGGTLALVVHFVRQARWPFALMLVLGGAMAGVEASLYVLVGDIVDRLEGVPRATFLAQTWPILAAMAAFVIVARTLTNSLSALVEEQAVVPHFFNLVRWQSHKRVMTQSLGFFHEDFSGRLAQKVMQSGFALGDFMVNLLQTVWYILVYALSTLVLLGQLSPVLGLVVAVWLASFAVLARYFVPRVRQAAREMANGQSRISGHLVDTYTNIQTVKLFGEEGVEDAATQAIFRSGIEKTRAFTRLLTSVRSAMALLSSVMMVLIAAMALVAWQDGGLSTGDVAFTLGLVLRLNLLLNRLFGQLNGLFRNIGTFQDSMDTVLQPVAVTDAADAADLEVAQGRIDFSRLSFHYGKGSGVLEGLDLSIAPGERVGLVGPSGAGKSTLVSLLLRFHDAEAGSVRIDGVDVRQVTQESLRRQIGMVTQDTSLLHRSIRDNILYGRPGASEAEMIEAARRAHALDFIEGLSDKQGRRGFDARVGERGVKLSGGQRQRIAIARVLLKNAPILVLDEATSALDSEVEAAIQDNLLELMQGKTVIAIAHRLSTISRLDRLVVMDRGRIVQSGTHEALLRQPDGLYARLWERQSGGFLAEG</sequence>
<dbReference type="RefSeq" id="WP_341872932.1">
    <property type="nucleotide sequence ID" value="NZ_JBHUFA010000004.1"/>
</dbReference>
<evidence type="ECO:0000256" key="2">
    <source>
        <dbReference type="ARBA" id="ARBA00005417"/>
    </source>
</evidence>
<dbReference type="Gene3D" id="1.20.1560.10">
    <property type="entry name" value="ABC transporter type 1, transmembrane domain"/>
    <property type="match status" value="1"/>
</dbReference>
<evidence type="ECO:0000256" key="6">
    <source>
        <dbReference type="ARBA" id="ARBA00022989"/>
    </source>
</evidence>
<feature type="transmembrane region" description="Helical" evidence="8">
    <location>
        <begin position="186"/>
        <end position="206"/>
    </location>
</feature>
<protein>
    <submittedName>
        <fullName evidence="11">ABC transporter ATP-binding protein</fullName>
    </submittedName>
</protein>
<keyword evidence="5 11" id="KW-0067">ATP-binding</keyword>
<evidence type="ECO:0000256" key="7">
    <source>
        <dbReference type="ARBA" id="ARBA00023136"/>
    </source>
</evidence>
<keyword evidence="4" id="KW-0547">Nucleotide-binding</keyword>
<evidence type="ECO:0000256" key="8">
    <source>
        <dbReference type="SAM" id="Phobius"/>
    </source>
</evidence>
<organism evidence="11 12">
    <name type="scientific">Roseibium aestuarii</name>
    <dbReference type="NCBI Taxonomy" id="2600299"/>
    <lineage>
        <taxon>Bacteria</taxon>
        <taxon>Pseudomonadati</taxon>
        <taxon>Pseudomonadota</taxon>
        <taxon>Alphaproteobacteria</taxon>
        <taxon>Hyphomicrobiales</taxon>
        <taxon>Stappiaceae</taxon>
        <taxon>Roseibium</taxon>
    </lineage>
</organism>
<comment type="subcellular location">
    <subcellularLocation>
        <location evidence="1">Cell membrane</location>
        <topology evidence="1">Multi-pass membrane protein</topology>
    </subcellularLocation>
</comment>
<dbReference type="InterPro" id="IPR036640">
    <property type="entry name" value="ABC1_TM_sf"/>
</dbReference>
<keyword evidence="3 8" id="KW-0812">Transmembrane</keyword>
<name>A0ABW4JVZ9_9HYPH</name>
<evidence type="ECO:0000259" key="9">
    <source>
        <dbReference type="PROSITE" id="PS50893"/>
    </source>
</evidence>
<dbReference type="PANTHER" id="PTHR43394:SF1">
    <property type="entry name" value="ATP-BINDING CASSETTE SUB-FAMILY B MEMBER 10, MITOCHONDRIAL"/>
    <property type="match status" value="1"/>
</dbReference>
<feature type="transmembrane region" description="Helical" evidence="8">
    <location>
        <begin position="83"/>
        <end position="100"/>
    </location>
</feature>
<dbReference type="InterPro" id="IPR017871">
    <property type="entry name" value="ABC_transporter-like_CS"/>
</dbReference>
<dbReference type="GO" id="GO:0005524">
    <property type="term" value="F:ATP binding"/>
    <property type="evidence" value="ECO:0007669"/>
    <property type="project" value="UniProtKB-KW"/>
</dbReference>
<dbReference type="InterPro" id="IPR039421">
    <property type="entry name" value="Type_1_exporter"/>
</dbReference>
<keyword evidence="6 8" id="KW-1133">Transmembrane helix</keyword>
<dbReference type="Proteomes" id="UP001597327">
    <property type="component" value="Unassembled WGS sequence"/>
</dbReference>
<reference evidence="12" key="1">
    <citation type="journal article" date="2019" name="Int. J. Syst. Evol. Microbiol.">
        <title>The Global Catalogue of Microorganisms (GCM) 10K type strain sequencing project: providing services to taxonomists for standard genome sequencing and annotation.</title>
        <authorList>
            <consortium name="The Broad Institute Genomics Platform"/>
            <consortium name="The Broad Institute Genome Sequencing Center for Infectious Disease"/>
            <person name="Wu L."/>
            <person name="Ma J."/>
        </authorList>
    </citation>
    <scope>NUCLEOTIDE SEQUENCE [LARGE SCALE GENOMIC DNA]</scope>
    <source>
        <strain evidence="12">JCM 3369</strain>
    </source>
</reference>
<dbReference type="Pfam" id="PF00664">
    <property type="entry name" value="ABC_membrane"/>
    <property type="match status" value="1"/>
</dbReference>
<comment type="similarity">
    <text evidence="2">Belongs to the ABC transporter superfamily.</text>
</comment>
<proteinExistence type="inferred from homology"/>
<dbReference type="PROSITE" id="PS50893">
    <property type="entry name" value="ABC_TRANSPORTER_2"/>
    <property type="match status" value="1"/>
</dbReference>
<evidence type="ECO:0000313" key="11">
    <source>
        <dbReference type="EMBL" id="MFD1696315.1"/>
    </source>
</evidence>
<dbReference type="Pfam" id="PF00005">
    <property type="entry name" value="ABC_tran"/>
    <property type="match status" value="1"/>
</dbReference>
<dbReference type="InterPro" id="IPR003593">
    <property type="entry name" value="AAA+_ATPase"/>
</dbReference>
<gene>
    <name evidence="11" type="ORF">ACFSC7_12370</name>
</gene>
<feature type="transmembrane region" description="Helical" evidence="8">
    <location>
        <begin position="153"/>
        <end position="174"/>
    </location>
</feature>
<feature type="transmembrane region" description="Helical" evidence="8">
    <location>
        <begin position="274"/>
        <end position="292"/>
    </location>
</feature>
<dbReference type="SUPFAM" id="SSF90123">
    <property type="entry name" value="ABC transporter transmembrane region"/>
    <property type="match status" value="1"/>
</dbReference>
<dbReference type="SUPFAM" id="SSF52540">
    <property type="entry name" value="P-loop containing nucleoside triphosphate hydrolases"/>
    <property type="match status" value="1"/>
</dbReference>